<dbReference type="GO" id="GO:0016740">
    <property type="term" value="F:transferase activity"/>
    <property type="evidence" value="ECO:0007669"/>
    <property type="project" value="UniProtKB-KW"/>
</dbReference>
<keyword evidence="1" id="KW-1133">Transmembrane helix</keyword>
<protein>
    <submittedName>
        <fullName evidence="2">Glycosyl transferase family 2</fullName>
    </submittedName>
</protein>
<evidence type="ECO:0000256" key="1">
    <source>
        <dbReference type="SAM" id="Phobius"/>
    </source>
</evidence>
<dbReference type="Proteomes" id="UP000034264">
    <property type="component" value="Unassembled WGS sequence"/>
</dbReference>
<keyword evidence="2" id="KW-0808">Transferase</keyword>
<dbReference type="Gene3D" id="3.90.550.10">
    <property type="entry name" value="Spore Coat Polysaccharide Biosynthesis Protein SpsA, Chain A"/>
    <property type="match status" value="1"/>
</dbReference>
<dbReference type="InterPro" id="IPR029044">
    <property type="entry name" value="Nucleotide-diphossugar_trans"/>
</dbReference>
<organism evidence="2 3">
    <name type="scientific">Candidatus Amesbacteria bacterium GW2011_GWC2_45_19</name>
    <dbReference type="NCBI Taxonomy" id="1618366"/>
    <lineage>
        <taxon>Bacteria</taxon>
        <taxon>Candidatus Amesiibacteriota</taxon>
    </lineage>
</organism>
<feature type="transmembrane region" description="Helical" evidence="1">
    <location>
        <begin position="187"/>
        <end position="206"/>
    </location>
</feature>
<dbReference type="CDD" id="cd02511">
    <property type="entry name" value="Beta4Glucosyltransferase"/>
    <property type="match status" value="1"/>
</dbReference>
<gene>
    <name evidence="2" type="ORF">UX05_C0002G0005</name>
</gene>
<comment type="caution">
    <text evidence="2">The sequence shown here is derived from an EMBL/GenBank/DDBJ whole genome shotgun (WGS) entry which is preliminary data.</text>
</comment>
<proteinExistence type="predicted"/>
<dbReference type="EMBL" id="LCKS01000002">
    <property type="protein sequence ID" value="KKU03249.1"/>
    <property type="molecule type" value="Genomic_DNA"/>
</dbReference>
<dbReference type="PANTHER" id="PTHR43630">
    <property type="entry name" value="POLY-BETA-1,6-N-ACETYL-D-GLUCOSAMINE SYNTHASE"/>
    <property type="match status" value="1"/>
</dbReference>
<dbReference type="AlphaFoldDB" id="A0A0G1M4T5"/>
<keyword evidence="1" id="KW-0812">Transmembrane</keyword>
<evidence type="ECO:0000313" key="2">
    <source>
        <dbReference type="EMBL" id="KKU03249.1"/>
    </source>
</evidence>
<accession>A0A0G1M4T5</accession>
<reference evidence="2 3" key="1">
    <citation type="journal article" date="2015" name="Nature">
        <title>rRNA introns, odd ribosomes, and small enigmatic genomes across a large radiation of phyla.</title>
        <authorList>
            <person name="Brown C.T."/>
            <person name="Hug L.A."/>
            <person name="Thomas B.C."/>
            <person name="Sharon I."/>
            <person name="Castelle C.J."/>
            <person name="Singh A."/>
            <person name="Wilkins M.J."/>
            <person name="Williams K.H."/>
            <person name="Banfield J.F."/>
        </authorList>
    </citation>
    <scope>NUCLEOTIDE SEQUENCE [LARGE SCALE GENOMIC DNA]</scope>
</reference>
<dbReference type="SUPFAM" id="SSF53448">
    <property type="entry name" value="Nucleotide-diphospho-sugar transferases"/>
    <property type="match status" value="1"/>
</dbReference>
<name>A0A0G1M4T5_9BACT</name>
<sequence length="214" mass="24911">MISVSIIALNKEVILPQCLDSARKASDDVVIITNAGHKFVNFADQKNYAASKCKYDWVLSLDADEELSPELVYELRTINYEYAAAVAYRIPRLNIIFGKAILHSNWEPAADTHIWLFDKTKCRWVGEVHEEIVADGPVGQLRGRKIHHSYKSVEEFMTKTNDYSSRETEVVNPFYDFLRRYIWHRGFLDGWHGLFLSYLMFIYHLVTWVKKNSS</sequence>
<evidence type="ECO:0000313" key="3">
    <source>
        <dbReference type="Proteomes" id="UP000034264"/>
    </source>
</evidence>
<keyword evidence="1" id="KW-0472">Membrane</keyword>
<dbReference type="PANTHER" id="PTHR43630:SF2">
    <property type="entry name" value="GLYCOSYLTRANSFERASE"/>
    <property type="match status" value="1"/>
</dbReference>